<evidence type="ECO:0000256" key="1">
    <source>
        <dbReference type="SAM" id="MobiDB-lite"/>
    </source>
</evidence>
<keyword evidence="4" id="KW-1185">Reference proteome</keyword>
<proteinExistence type="predicted"/>
<sequence length="83" mass="9721">MMKTVIALLLLCVVLENVHGRILEEAKVPTVMKRYCDPPRSRNKWPDHSNKNVDDDDENSGTDSIHRRHPYCEYYPRDPRTSP</sequence>
<evidence type="ECO:0000256" key="2">
    <source>
        <dbReference type="SAM" id="SignalP"/>
    </source>
</evidence>
<comment type="caution">
    <text evidence="3">The sequence shown here is derived from an EMBL/GenBank/DDBJ whole genome shotgun (WGS) entry which is preliminary data.</text>
</comment>
<gene>
    <name evidence="3" type="ORF">C2S53_008331</name>
</gene>
<evidence type="ECO:0000313" key="4">
    <source>
        <dbReference type="Proteomes" id="UP001190926"/>
    </source>
</evidence>
<organism evidence="3 4">
    <name type="scientific">Perilla frutescens var. hirtella</name>
    <name type="common">Perilla citriodora</name>
    <name type="synonym">Perilla setoyensis</name>
    <dbReference type="NCBI Taxonomy" id="608512"/>
    <lineage>
        <taxon>Eukaryota</taxon>
        <taxon>Viridiplantae</taxon>
        <taxon>Streptophyta</taxon>
        <taxon>Embryophyta</taxon>
        <taxon>Tracheophyta</taxon>
        <taxon>Spermatophyta</taxon>
        <taxon>Magnoliopsida</taxon>
        <taxon>eudicotyledons</taxon>
        <taxon>Gunneridae</taxon>
        <taxon>Pentapetalae</taxon>
        <taxon>asterids</taxon>
        <taxon>lamiids</taxon>
        <taxon>Lamiales</taxon>
        <taxon>Lamiaceae</taxon>
        <taxon>Nepetoideae</taxon>
        <taxon>Elsholtzieae</taxon>
        <taxon>Perilla</taxon>
    </lineage>
</organism>
<dbReference type="Proteomes" id="UP001190926">
    <property type="component" value="Unassembled WGS sequence"/>
</dbReference>
<feature type="chain" id="PRO_5042179870" evidence="2">
    <location>
        <begin position="21"/>
        <end position="83"/>
    </location>
</feature>
<dbReference type="EMBL" id="SDAM02000081">
    <property type="protein sequence ID" value="KAH6831838.1"/>
    <property type="molecule type" value="Genomic_DNA"/>
</dbReference>
<feature type="compositionally biased region" description="Basic and acidic residues" evidence="1">
    <location>
        <begin position="37"/>
        <end position="53"/>
    </location>
</feature>
<keyword evidence="2" id="KW-0732">Signal</keyword>
<evidence type="ECO:0000313" key="3">
    <source>
        <dbReference type="EMBL" id="KAH6831838.1"/>
    </source>
</evidence>
<dbReference type="AlphaFoldDB" id="A0AAD4JDJ1"/>
<accession>A0AAD4JDJ1</accession>
<name>A0AAD4JDJ1_PERFH</name>
<feature type="signal peptide" evidence="2">
    <location>
        <begin position="1"/>
        <end position="20"/>
    </location>
</feature>
<protein>
    <submittedName>
        <fullName evidence="3">Uncharacterized protein</fullName>
    </submittedName>
</protein>
<feature type="region of interest" description="Disordered" evidence="1">
    <location>
        <begin position="37"/>
        <end position="83"/>
    </location>
</feature>
<reference evidence="3 4" key="1">
    <citation type="journal article" date="2021" name="Nat. Commun.">
        <title>Incipient diploidization of the medicinal plant Perilla within 10,000 years.</title>
        <authorList>
            <person name="Zhang Y."/>
            <person name="Shen Q."/>
            <person name="Leng L."/>
            <person name="Zhang D."/>
            <person name="Chen S."/>
            <person name="Shi Y."/>
            <person name="Ning Z."/>
            <person name="Chen S."/>
        </authorList>
    </citation>
    <scope>NUCLEOTIDE SEQUENCE [LARGE SCALE GENOMIC DNA]</scope>
    <source>
        <strain evidence="4">cv. PC099</strain>
    </source>
</reference>